<dbReference type="InterPro" id="IPR000831">
    <property type="entry name" value="Trp_repress"/>
</dbReference>
<dbReference type="InterPro" id="IPR010921">
    <property type="entry name" value="Trp_repressor/repl_initiator"/>
</dbReference>
<dbReference type="Proteomes" id="UP000480312">
    <property type="component" value="Unassembled WGS sequence"/>
</dbReference>
<dbReference type="GO" id="GO:0003700">
    <property type="term" value="F:DNA-binding transcription factor activity"/>
    <property type="evidence" value="ECO:0007669"/>
    <property type="project" value="InterPro"/>
</dbReference>
<dbReference type="GO" id="GO:0043565">
    <property type="term" value="F:sequence-specific DNA binding"/>
    <property type="evidence" value="ECO:0007669"/>
    <property type="project" value="InterPro"/>
</dbReference>
<evidence type="ECO:0000313" key="2">
    <source>
        <dbReference type="Proteomes" id="UP000480312"/>
    </source>
</evidence>
<organism evidence="1 2">
    <name type="scientific">Vreelandella alkaliphila</name>
    <dbReference type="NCBI Taxonomy" id="272774"/>
    <lineage>
        <taxon>Bacteria</taxon>
        <taxon>Pseudomonadati</taxon>
        <taxon>Pseudomonadota</taxon>
        <taxon>Gammaproteobacteria</taxon>
        <taxon>Oceanospirillales</taxon>
        <taxon>Halomonadaceae</taxon>
        <taxon>Vreelandella</taxon>
    </lineage>
</organism>
<proteinExistence type="predicted"/>
<dbReference type="AlphaFoldDB" id="A0A7C9JR09"/>
<dbReference type="SUPFAM" id="SSF48295">
    <property type="entry name" value="TrpR-like"/>
    <property type="match status" value="1"/>
</dbReference>
<dbReference type="Pfam" id="PF01371">
    <property type="entry name" value="Trp_repressor"/>
    <property type="match status" value="1"/>
</dbReference>
<dbReference type="OrthoDB" id="5704033at2"/>
<evidence type="ECO:0000313" key="1">
    <source>
        <dbReference type="EMBL" id="NDL69725.1"/>
    </source>
</evidence>
<protein>
    <submittedName>
        <fullName evidence="1">Transcriptional regulator</fullName>
    </submittedName>
</protein>
<comment type="caution">
    <text evidence="1">The sequence shown here is derived from an EMBL/GenBank/DDBJ whole genome shotgun (WGS) entry which is preliminary data.</text>
</comment>
<dbReference type="Gene3D" id="1.10.1270.10">
    <property type="entry name" value="TrpR-like"/>
    <property type="match status" value="1"/>
</dbReference>
<dbReference type="RefSeq" id="WP_162217654.1">
    <property type="nucleotide sequence ID" value="NZ_JAAEHK010000003.1"/>
</dbReference>
<sequence>MSFDDDHQADLVRYLLAIDSPEAMNEALASLLTPAEYQEISKRLQIFRLLGEGVPHRKIAETLGVGIATVSRGSRALTTLPASTFPSSIPSPTSRTD</sequence>
<accession>A0A7C9JR09</accession>
<dbReference type="EMBL" id="JAAEHK010000003">
    <property type="protein sequence ID" value="NDL69725.1"/>
    <property type="molecule type" value="Genomic_DNA"/>
</dbReference>
<dbReference type="InterPro" id="IPR038116">
    <property type="entry name" value="TrpR-like_sf"/>
</dbReference>
<reference evidence="1 2" key="1">
    <citation type="submission" date="2020-01" db="EMBL/GenBank/DDBJ databases">
        <title>Whole genome sequencing of Halomonas alkaliphila strain LS44.</title>
        <authorList>
            <person name="Kumar S."/>
            <person name="Paul D."/>
            <person name="Shouche Y."/>
            <person name="Suryavanshi M.V."/>
        </authorList>
    </citation>
    <scope>NUCLEOTIDE SEQUENCE [LARGE SCALE GENOMIC DNA]</scope>
    <source>
        <strain evidence="1 2">LS44</strain>
    </source>
</reference>
<name>A0A7C9JR09_9GAMM</name>
<gene>
    <name evidence="1" type="ORF">GPL32_04255</name>
</gene>